<proteinExistence type="predicted"/>
<protein>
    <submittedName>
        <fullName evidence="1">Uncharacterized protein</fullName>
    </submittedName>
</protein>
<dbReference type="RefSeq" id="WP_264504248.1">
    <property type="nucleotide sequence ID" value="NZ_JAPDFL010000001.1"/>
</dbReference>
<reference evidence="1 2" key="1">
    <citation type="submission" date="2022-10" db="EMBL/GenBank/DDBJ databases">
        <title>Pararhodobacter sp. nov., isolated from marine algae.</title>
        <authorList>
            <person name="Choi B.J."/>
            <person name="Kim J.M."/>
            <person name="Lee J.K."/>
            <person name="Choi D.G."/>
            <person name="Jeon C.O."/>
        </authorList>
    </citation>
    <scope>NUCLEOTIDE SEQUENCE [LARGE SCALE GENOMIC DNA]</scope>
    <source>
        <strain evidence="1 2">ZQ420</strain>
    </source>
</reference>
<gene>
    <name evidence="1" type="ORF">OKW52_02140</name>
</gene>
<keyword evidence="2" id="KW-1185">Reference proteome</keyword>
<dbReference type="InterPro" id="IPR054233">
    <property type="entry name" value="DUF6958"/>
</dbReference>
<sequence>MSDTIEIENVIQPGKRYRVNRAKYDAARAALLAVLPAEAPGLTARDAQAAMKAHLPEDLFPGGEKVGWWMKAVQLDLEAKRIIARSAGSPLRFHRL</sequence>
<evidence type="ECO:0000313" key="2">
    <source>
        <dbReference type="Proteomes" id="UP001208938"/>
    </source>
</evidence>
<comment type="caution">
    <text evidence="1">The sequence shown here is derived from an EMBL/GenBank/DDBJ whole genome shotgun (WGS) entry which is preliminary data.</text>
</comment>
<name>A0ABT3GU70_9RHOB</name>
<organism evidence="1 2">
    <name type="scientific">Pararhodobacter zhoushanensis</name>
    <dbReference type="NCBI Taxonomy" id="2479545"/>
    <lineage>
        <taxon>Bacteria</taxon>
        <taxon>Pseudomonadati</taxon>
        <taxon>Pseudomonadota</taxon>
        <taxon>Alphaproteobacteria</taxon>
        <taxon>Rhodobacterales</taxon>
        <taxon>Paracoccaceae</taxon>
        <taxon>Pararhodobacter</taxon>
    </lineage>
</organism>
<accession>A0ABT3GU70</accession>
<dbReference type="Pfam" id="PF22278">
    <property type="entry name" value="DUF6958"/>
    <property type="match status" value="1"/>
</dbReference>
<evidence type="ECO:0000313" key="1">
    <source>
        <dbReference type="EMBL" id="MCW1931098.1"/>
    </source>
</evidence>
<dbReference type="Proteomes" id="UP001208938">
    <property type="component" value="Unassembled WGS sequence"/>
</dbReference>
<dbReference type="EMBL" id="JAPDFL010000001">
    <property type="protein sequence ID" value="MCW1931098.1"/>
    <property type="molecule type" value="Genomic_DNA"/>
</dbReference>